<keyword evidence="6" id="KW-0472">Membrane</keyword>
<name>A0ABU3CDW3_9FLAO</name>
<feature type="coiled-coil region" evidence="8">
    <location>
        <begin position="152"/>
        <end position="217"/>
    </location>
</feature>
<evidence type="ECO:0000313" key="9">
    <source>
        <dbReference type="EMBL" id="MDT0644537.1"/>
    </source>
</evidence>
<evidence type="ECO:0000256" key="4">
    <source>
        <dbReference type="ARBA" id="ARBA00022452"/>
    </source>
</evidence>
<evidence type="ECO:0000256" key="3">
    <source>
        <dbReference type="ARBA" id="ARBA00022448"/>
    </source>
</evidence>
<keyword evidence="5" id="KW-0812">Transmembrane</keyword>
<protein>
    <submittedName>
        <fullName evidence="9">TolC family protein</fullName>
    </submittedName>
</protein>
<dbReference type="RefSeq" id="WP_311536154.1">
    <property type="nucleotide sequence ID" value="NZ_JAVRHQ010000028.1"/>
</dbReference>
<dbReference type="InterPro" id="IPR051906">
    <property type="entry name" value="TolC-like"/>
</dbReference>
<dbReference type="EMBL" id="JAVRHQ010000028">
    <property type="protein sequence ID" value="MDT0644537.1"/>
    <property type="molecule type" value="Genomic_DNA"/>
</dbReference>
<dbReference type="SUPFAM" id="SSF56954">
    <property type="entry name" value="Outer membrane efflux proteins (OEP)"/>
    <property type="match status" value="1"/>
</dbReference>
<evidence type="ECO:0000256" key="8">
    <source>
        <dbReference type="SAM" id="Coils"/>
    </source>
</evidence>
<proteinExistence type="inferred from homology"/>
<dbReference type="Pfam" id="PF02321">
    <property type="entry name" value="OEP"/>
    <property type="match status" value="2"/>
</dbReference>
<evidence type="ECO:0000256" key="6">
    <source>
        <dbReference type="ARBA" id="ARBA00023136"/>
    </source>
</evidence>
<dbReference type="InterPro" id="IPR003423">
    <property type="entry name" value="OMP_efflux"/>
</dbReference>
<evidence type="ECO:0000256" key="1">
    <source>
        <dbReference type="ARBA" id="ARBA00004442"/>
    </source>
</evidence>
<reference evidence="9 10" key="1">
    <citation type="submission" date="2023-09" db="EMBL/GenBank/DDBJ databases">
        <authorList>
            <person name="Rey-Velasco X."/>
        </authorList>
    </citation>
    <scope>NUCLEOTIDE SEQUENCE [LARGE SCALE GENOMIC DNA]</scope>
    <source>
        <strain evidence="9 10">F363</strain>
    </source>
</reference>
<evidence type="ECO:0000256" key="2">
    <source>
        <dbReference type="ARBA" id="ARBA00007613"/>
    </source>
</evidence>
<sequence>MSKFIIIITIFFSGILKAQDQYLSLNECIKIALEENIGLKRSNLNTETSKVFLRQSKSALFPNINANYNLGINNGRSIDPYTNDYIDQQLKFSNVGVDLTAQLFKGFELLNSIQRDRYNWKASEAEAEEAKQQLILEVTLAYFQVLNNRDLVELSQLRMKATKDQMERLQNLYEEGEGNPADFTDIQGQINADAASLLQAENALLSAKLELANLLNRDEDFEVDNITSDSVTPYMLSAEEVYAQALENFPGFEADRLRIDAAQENVAVAKSLYMPEISLFAQVNSNYSSVARIYTENGTEVIQTGQFITVGENNYPVQTNQALFAEEKISYLEQLNNNLNSVVGLSVSIPIFNGFRAKQQVDLRKIELEDSRLELEATKNDLEQEIKLAYNQMQTAYKNYFILQDQVEAYSESYRVNEIRFSSGVSNFVEYIISKNNLDRAKINLTNSLYEYIIRRKILDYYATTDNNLFIIP</sequence>
<evidence type="ECO:0000256" key="7">
    <source>
        <dbReference type="ARBA" id="ARBA00023237"/>
    </source>
</evidence>
<dbReference type="Proteomes" id="UP001262889">
    <property type="component" value="Unassembled WGS sequence"/>
</dbReference>
<feature type="coiled-coil region" evidence="8">
    <location>
        <begin position="365"/>
        <end position="399"/>
    </location>
</feature>
<keyword evidence="4" id="KW-1134">Transmembrane beta strand</keyword>
<comment type="caution">
    <text evidence="9">The sequence shown here is derived from an EMBL/GenBank/DDBJ whole genome shotgun (WGS) entry which is preliminary data.</text>
</comment>
<dbReference type="PANTHER" id="PTHR30026:SF20">
    <property type="entry name" value="OUTER MEMBRANE PROTEIN TOLC"/>
    <property type="match status" value="1"/>
</dbReference>
<comment type="subcellular location">
    <subcellularLocation>
        <location evidence="1">Cell outer membrane</location>
    </subcellularLocation>
</comment>
<evidence type="ECO:0000256" key="5">
    <source>
        <dbReference type="ARBA" id="ARBA00022692"/>
    </source>
</evidence>
<gene>
    <name evidence="9" type="ORF">RM553_16980</name>
</gene>
<dbReference type="PANTHER" id="PTHR30026">
    <property type="entry name" value="OUTER MEMBRANE PROTEIN TOLC"/>
    <property type="match status" value="1"/>
</dbReference>
<keyword evidence="7" id="KW-0998">Cell outer membrane</keyword>
<dbReference type="Gene3D" id="1.20.1600.10">
    <property type="entry name" value="Outer membrane efflux proteins (OEP)"/>
    <property type="match status" value="1"/>
</dbReference>
<comment type="similarity">
    <text evidence="2">Belongs to the outer membrane factor (OMF) (TC 1.B.17) family.</text>
</comment>
<evidence type="ECO:0000313" key="10">
    <source>
        <dbReference type="Proteomes" id="UP001262889"/>
    </source>
</evidence>
<organism evidence="9 10">
    <name type="scientific">Autumnicola tepida</name>
    <dbReference type="NCBI Taxonomy" id="3075595"/>
    <lineage>
        <taxon>Bacteria</taxon>
        <taxon>Pseudomonadati</taxon>
        <taxon>Bacteroidota</taxon>
        <taxon>Flavobacteriia</taxon>
        <taxon>Flavobacteriales</taxon>
        <taxon>Flavobacteriaceae</taxon>
        <taxon>Autumnicola</taxon>
    </lineage>
</organism>
<keyword evidence="10" id="KW-1185">Reference proteome</keyword>
<accession>A0ABU3CDW3</accession>
<keyword evidence="3" id="KW-0813">Transport</keyword>
<keyword evidence="8" id="KW-0175">Coiled coil</keyword>